<dbReference type="Pfam" id="PF04967">
    <property type="entry name" value="HTH_10"/>
    <property type="match status" value="1"/>
</dbReference>
<feature type="domain" description="Bacterioopsin transcriptional activator GAF and HTH associated" evidence="4">
    <location>
        <begin position="6"/>
        <end position="142"/>
    </location>
</feature>
<dbReference type="InterPro" id="IPR031803">
    <property type="entry name" value="BAT_GAF/HTH-assoc"/>
</dbReference>
<evidence type="ECO:0000256" key="2">
    <source>
        <dbReference type="ARBA" id="ARBA00023163"/>
    </source>
</evidence>
<dbReference type="SUPFAM" id="SSF88659">
    <property type="entry name" value="Sigma3 and sigma4 domains of RNA polymerase sigma factors"/>
    <property type="match status" value="1"/>
</dbReference>
<name>A0A3N6LPD6_9EURY</name>
<keyword evidence="1" id="KW-0805">Transcription regulation</keyword>
<comment type="caution">
    <text evidence="5">The sequence shown here is derived from an EMBL/GenBank/DDBJ whole genome shotgun (WGS) entry which is preliminary data.</text>
</comment>
<dbReference type="InterPro" id="IPR013324">
    <property type="entry name" value="RNA_pol_sigma_r3/r4-like"/>
</dbReference>
<evidence type="ECO:0000256" key="1">
    <source>
        <dbReference type="ARBA" id="ARBA00023015"/>
    </source>
</evidence>
<dbReference type="AlphaFoldDB" id="A0A3N6LPD6"/>
<evidence type="ECO:0000313" key="5">
    <source>
        <dbReference type="EMBL" id="RQG91308.1"/>
    </source>
</evidence>
<gene>
    <name evidence="5" type="ORF">EA462_04805</name>
</gene>
<dbReference type="Pfam" id="PF15915">
    <property type="entry name" value="BAT"/>
    <property type="match status" value="1"/>
</dbReference>
<reference evidence="5 6" key="1">
    <citation type="submission" date="2018-10" db="EMBL/GenBank/DDBJ databases">
        <title>Natrarchaeobius chitinivorans gen. nov., sp. nov., and Natrarchaeobius haloalkaliphilus sp. nov., alkaliphilic, chitin-utilizing haloarchaea from hypersaline alkaline lakes.</title>
        <authorList>
            <person name="Sorokin D.Y."/>
            <person name="Elcheninov A.G."/>
            <person name="Kostrikina N.A."/>
            <person name="Bale N.J."/>
            <person name="Sinninghe Damste J.S."/>
            <person name="Khijniak T.V."/>
            <person name="Kublanov I.V."/>
            <person name="Toshchakov S.V."/>
        </authorList>
    </citation>
    <scope>NUCLEOTIDE SEQUENCE [LARGE SCALE GENOMIC DNA]</scope>
    <source>
        <strain evidence="5 6">AArcht-Sl</strain>
    </source>
</reference>
<dbReference type="OrthoDB" id="202021at2157"/>
<organism evidence="5 6">
    <name type="scientific">Natrarchaeobius halalkaliphilus</name>
    <dbReference type="NCBI Taxonomy" id="1679091"/>
    <lineage>
        <taxon>Archaea</taxon>
        <taxon>Methanobacteriati</taxon>
        <taxon>Methanobacteriota</taxon>
        <taxon>Stenosarchaea group</taxon>
        <taxon>Halobacteria</taxon>
        <taxon>Halobacteriales</taxon>
        <taxon>Natrialbaceae</taxon>
        <taxon>Natrarchaeobius</taxon>
    </lineage>
</organism>
<evidence type="ECO:0000259" key="3">
    <source>
        <dbReference type="Pfam" id="PF04967"/>
    </source>
</evidence>
<dbReference type="Proteomes" id="UP000273828">
    <property type="component" value="Unassembled WGS sequence"/>
</dbReference>
<dbReference type="PANTHER" id="PTHR34236">
    <property type="entry name" value="DIMETHYL SULFOXIDE REDUCTASE TRANSCRIPTIONAL ACTIVATOR"/>
    <property type="match status" value="1"/>
</dbReference>
<proteinExistence type="predicted"/>
<feature type="domain" description="HTH bat-type" evidence="3">
    <location>
        <begin position="159"/>
        <end position="209"/>
    </location>
</feature>
<sequence>MSLVAEFEARSPRFLLGSTLEAMPSLAVDLERQYALDPKRPIAFCWVRARNRNRLESALDSDRTVNEFERICHREDRTLYRLRQAGSGVQAYRRWVSDGGQLLECRASEGGWVIEMRFPDRESFVRYHTFLEDERVEFELLRLADGTDVVSSHASRTVTESQREALEIAHEYGFFDVPRGTDLATIADHLGISTQAVSERLRRGQARLVENYVC</sequence>
<evidence type="ECO:0000259" key="4">
    <source>
        <dbReference type="Pfam" id="PF15915"/>
    </source>
</evidence>
<accession>A0A3N6LPD6</accession>
<keyword evidence="2" id="KW-0804">Transcription</keyword>
<keyword evidence="6" id="KW-1185">Reference proteome</keyword>
<dbReference type="PANTHER" id="PTHR34236:SF1">
    <property type="entry name" value="DIMETHYL SULFOXIDE REDUCTASE TRANSCRIPTIONAL ACTIVATOR"/>
    <property type="match status" value="1"/>
</dbReference>
<evidence type="ECO:0000313" key="6">
    <source>
        <dbReference type="Proteomes" id="UP000273828"/>
    </source>
</evidence>
<dbReference type="RefSeq" id="WP_124177433.1">
    <property type="nucleotide sequence ID" value="NZ_REFY01000002.1"/>
</dbReference>
<protein>
    <submittedName>
        <fullName evidence="5">Bacterio-opsin activator</fullName>
    </submittedName>
</protein>
<dbReference type="InterPro" id="IPR007050">
    <property type="entry name" value="HTH_bacterioopsin"/>
</dbReference>
<dbReference type="EMBL" id="REFY01000002">
    <property type="protein sequence ID" value="RQG91308.1"/>
    <property type="molecule type" value="Genomic_DNA"/>
</dbReference>